<gene>
    <name evidence="1" type="ORF">F5148DRAFT_1240274</name>
</gene>
<evidence type="ECO:0000313" key="1">
    <source>
        <dbReference type="EMBL" id="KAI9451153.1"/>
    </source>
</evidence>
<sequence>MLARNSDLLRLASSAASLVAVFFWMLSRTCQIHDHQVVHNHPTDLPHALHVRFRLRVHAHHDGPQNHLFLRQILFSLMFLGHLHVGHSATFWRV</sequence>
<reference evidence="1" key="1">
    <citation type="submission" date="2021-03" db="EMBL/GenBank/DDBJ databases">
        <title>Evolutionary priming and transition to the ectomycorrhizal habit in an iconic lineage of mushroom-forming fungi: is preadaptation a requirement?</title>
        <authorList>
            <consortium name="DOE Joint Genome Institute"/>
            <person name="Looney B.P."/>
            <person name="Miyauchi S."/>
            <person name="Morin E."/>
            <person name="Drula E."/>
            <person name="Courty P.E."/>
            <person name="Chicoki N."/>
            <person name="Fauchery L."/>
            <person name="Kohler A."/>
            <person name="Kuo A."/>
            <person name="LaButti K."/>
            <person name="Pangilinan J."/>
            <person name="Lipzen A."/>
            <person name="Riley R."/>
            <person name="Andreopoulos W."/>
            <person name="He G."/>
            <person name="Johnson J."/>
            <person name="Barry K.W."/>
            <person name="Grigoriev I.V."/>
            <person name="Nagy L."/>
            <person name="Hibbett D."/>
            <person name="Henrissat B."/>
            <person name="Matheny P.B."/>
            <person name="Labbe J."/>
            <person name="Martin A.F."/>
        </authorList>
    </citation>
    <scope>NUCLEOTIDE SEQUENCE</scope>
    <source>
        <strain evidence="1">BPL698</strain>
    </source>
</reference>
<dbReference type="EMBL" id="JAGFNK010000389">
    <property type="protein sequence ID" value="KAI9451153.1"/>
    <property type="molecule type" value="Genomic_DNA"/>
</dbReference>
<evidence type="ECO:0000313" key="2">
    <source>
        <dbReference type="Proteomes" id="UP001207468"/>
    </source>
</evidence>
<comment type="caution">
    <text evidence="1">The sequence shown here is derived from an EMBL/GenBank/DDBJ whole genome shotgun (WGS) entry which is preliminary data.</text>
</comment>
<organism evidence="1 2">
    <name type="scientific">Russula earlei</name>
    <dbReference type="NCBI Taxonomy" id="71964"/>
    <lineage>
        <taxon>Eukaryota</taxon>
        <taxon>Fungi</taxon>
        <taxon>Dikarya</taxon>
        <taxon>Basidiomycota</taxon>
        <taxon>Agaricomycotina</taxon>
        <taxon>Agaricomycetes</taxon>
        <taxon>Russulales</taxon>
        <taxon>Russulaceae</taxon>
        <taxon>Russula</taxon>
    </lineage>
</organism>
<dbReference type="Proteomes" id="UP001207468">
    <property type="component" value="Unassembled WGS sequence"/>
</dbReference>
<protein>
    <submittedName>
        <fullName evidence="1">Uncharacterized protein</fullName>
    </submittedName>
</protein>
<name>A0ACC0TWS9_9AGAM</name>
<keyword evidence="2" id="KW-1185">Reference proteome</keyword>
<proteinExistence type="predicted"/>
<accession>A0ACC0TWS9</accession>